<protein>
    <submittedName>
        <fullName evidence="2">Uncharacterized protein</fullName>
    </submittedName>
</protein>
<feature type="compositionally biased region" description="Low complexity" evidence="1">
    <location>
        <begin position="91"/>
        <end position="110"/>
    </location>
</feature>
<evidence type="ECO:0000313" key="3">
    <source>
        <dbReference type="Proteomes" id="UP000005237"/>
    </source>
</evidence>
<sequence>MKGLSLNRNMAAMTQSLVRVEEETATDGHHSGGEMFQNGGRTGRSTSVSPRPSNEQFVRSANGSATFNVKHSSTLARFQKFAQPAQNGNMTATTTTTPLSSRTTRSVLRVHNVNSINSTTPPRAQHAMSMSKSTISSPQNSSTNRSGLGATNSPRRALSGARQPDPSTKPPPTVTINPSTPSRPASVASSAGRPAMSNLEGLQGLIQMQEDALRRAALDGQSAERKLSWHSDQDANRQSTSTHSSLGSLCSSKSIDGAHALNKMGGVTPSVSFCCGKL</sequence>
<feature type="compositionally biased region" description="Polar residues" evidence="1">
    <location>
        <begin position="174"/>
        <end position="189"/>
    </location>
</feature>
<organism evidence="2 3">
    <name type="scientific">Caenorhabditis japonica</name>
    <dbReference type="NCBI Taxonomy" id="281687"/>
    <lineage>
        <taxon>Eukaryota</taxon>
        <taxon>Metazoa</taxon>
        <taxon>Ecdysozoa</taxon>
        <taxon>Nematoda</taxon>
        <taxon>Chromadorea</taxon>
        <taxon>Rhabditida</taxon>
        <taxon>Rhabditina</taxon>
        <taxon>Rhabditomorpha</taxon>
        <taxon>Rhabditoidea</taxon>
        <taxon>Rhabditidae</taxon>
        <taxon>Peloderinae</taxon>
        <taxon>Caenorhabditis</taxon>
    </lineage>
</organism>
<feature type="region of interest" description="Disordered" evidence="1">
    <location>
        <begin position="81"/>
        <end position="195"/>
    </location>
</feature>
<dbReference type="EnsemblMetazoa" id="CJA06961b.1">
    <property type="protein sequence ID" value="CJA06961b.1"/>
    <property type="gene ID" value="WBGene00126165"/>
</dbReference>
<evidence type="ECO:0000313" key="2">
    <source>
        <dbReference type="EnsemblMetazoa" id="CJA06961b.1"/>
    </source>
</evidence>
<proteinExistence type="predicted"/>
<reference evidence="2" key="2">
    <citation type="submission" date="2022-06" db="UniProtKB">
        <authorList>
            <consortium name="EnsemblMetazoa"/>
        </authorList>
    </citation>
    <scope>IDENTIFICATION</scope>
    <source>
        <strain evidence="2">DF5081</strain>
    </source>
</reference>
<name>A0A8R1DMJ4_CAEJA</name>
<feature type="region of interest" description="Disordered" evidence="1">
    <location>
        <begin position="20"/>
        <end position="57"/>
    </location>
</feature>
<feature type="compositionally biased region" description="Basic and acidic residues" evidence="1">
    <location>
        <begin position="20"/>
        <end position="32"/>
    </location>
</feature>
<dbReference type="AlphaFoldDB" id="A0A8R1DMJ4"/>
<reference evidence="3" key="1">
    <citation type="submission" date="2010-08" db="EMBL/GenBank/DDBJ databases">
        <authorList>
            <consortium name="Caenorhabditis japonica Sequencing Consortium"/>
            <person name="Wilson R.K."/>
        </authorList>
    </citation>
    <scope>NUCLEOTIDE SEQUENCE [LARGE SCALE GENOMIC DNA]</scope>
    <source>
        <strain evidence="3">DF5081</strain>
    </source>
</reference>
<feature type="compositionally biased region" description="Low complexity" evidence="1">
    <location>
        <begin position="239"/>
        <end position="249"/>
    </location>
</feature>
<feature type="compositionally biased region" description="Polar residues" evidence="1">
    <location>
        <begin position="43"/>
        <end position="57"/>
    </location>
</feature>
<keyword evidence="3" id="KW-1185">Reference proteome</keyword>
<feature type="compositionally biased region" description="Basic and acidic residues" evidence="1">
    <location>
        <begin position="224"/>
        <end position="235"/>
    </location>
</feature>
<evidence type="ECO:0000256" key="1">
    <source>
        <dbReference type="SAM" id="MobiDB-lite"/>
    </source>
</evidence>
<feature type="region of interest" description="Disordered" evidence="1">
    <location>
        <begin position="224"/>
        <end position="249"/>
    </location>
</feature>
<feature type="compositionally biased region" description="Polar residues" evidence="1">
    <location>
        <begin position="112"/>
        <end position="154"/>
    </location>
</feature>
<accession>A0A8R1DMJ4</accession>
<dbReference type="Proteomes" id="UP000005237">
    <property type="component" value="Unassembled WGS sequence"/>
</dbReference>